<protein>
    <recommendedName>
        <fullName evidence="12">Kinesin light chain</fullName>
    </recommendedName>
</protein>
<proteinExistence type="inferred from homology"/>
<evidence type="ECO:0000313" key="11">
    <source>
        <dbReference type="Proteomes" id="UP000054549"/>
    </source>
</evidence>
<dbReference type="InterPro" id="IPR011990">
    <property type="entry name" value="TPR-like_helical_dom_sf"/>
</dbReference>
<keyword evidence="4" id="KW-0493">Microtubule</keyword>
<dbReference type="NCBIfam" id="NF040586">
    <property type="entry name" value="FxSxx_TPR"/>
    <property type="match status" value="1"/>
</dbReference>
<dbReference type="InterPro" id="IPR019734">
    <property type="entry name" value="TPR_rpt"/>
</dbReference>
<dbReference type="Gene3D" id="3.40.50.300">
    <property type="entry name" value="P-loop containing nucleotide triphosphate hydrolases"/>
    <property type="match status" value="1"/>
</dbReference>
<gene>
    <name evidence="10" type="ORF">M378DRAFT_16498</name>
</gene>
<dbReference type="Pfam" id="PF13424">
    <property type="entry name" value="TPR_12"/>
    <property type="match status" value="5"/>
</dbReference>
<dbReference type="GO" id="GO:0007018">
    <property type="term" value="P:microtubule-based movement"/>
    <property type="evidence" value="ECO:0007669"/>
    <property type="project" value="TreeGrafter"/>
</dbReference>
<evidence type="ECO:0000256" key="5">
    <source>
        <dbReference type="ARBA" id="ARBA00022737"/>
    </source>
</evidence>
<dbReference type="Pfam" id="PF13374">
    <property type="entry name" value="TPR_10"/>
    <property type="match status" value="1"/>
</dbReference>
<reference evidence="10 11" key="1">
    <citation type="submission" date="2014-04" db="EMBL/GenBank/DDBJ databases">
        <title>Evolutionary Origins and Diversification of the Mycorrhizal Mutualists.</title>
        <authorList>
            <consortium name="DOE Joint Genome Institute"/>
            <consortium name="Mycorrhizal Genomics Consortium"/>
            <person name="Kohler A."/>
            <person name="Kuo A."/>
            <person name="Nagy L.G."/>
            <person name="Floudas D."/>
            <person name="Copeland A."/>
            <person name="Barry K.W."/>
            <person name="Cichocki N."/>
            <person name="Veneault-Fourrey C."/>
            <person name="LaButti K."/>
            <person name="Lindquist E.A."/>
            <person name="Lipzen A."/>
            <person name="Lundell T."/>
            <person name="Morin E."/>
            <person name="Murat C."/>
            <person name="Riley R."/>
            <person name="Ohm R."/>
            <person name="Sun H."/>
            <person name="Tunlid A."/>
            <person name="Henrissat B."/>
            <person name="Grigoriev I.V."/>
            <person name="Hibbett D.S."/>
            <person name="Martin F."/>
        </authorList>
    </citation>
    <scope>NUCLEOTIDE SEQUENCE [LARGE SCALE GENOMIC DNA]</scope>
    <source>
        <strain evidence="10 11">Koide BX008</strain>
    </source>
</reference>
<dbReference type="GO" id="GO:0005871">
    <property type="term" value="C:kinesin complex"/>
    <property type="evidence" value="ECO:0007669"/>
    <property type="project" value="InterPro"/>
</dbReference>
<keyword evidence="8" id="KW-0505">Motor protein</keyword>
<evidence type="ECO:0000256" key="4">
    <source>
        <dbReference type="ARBA" id="ARBA00022701"/>
    </source>
</evidence>
<dbReference type="InterPro" id="IPR027417">
    <property type="entry name" value="P-loop_NTPase"/>
</dbReference>
<name>A0A0C2W7F3_AMAMK</name>
<dbReference type="GO" id="GO:0019894">
    <property type="term" value="F:kinesin binding"/>
    <property type="evidence" value="ECO:0007669"/>
    <property type="project" value="TreeGrafter"/>
</dbReference>
<dbReference type="AlphaFoldDB" id="A0A0C2W7F3"/>
<dbReference type="Proteomes" id="UP000054549">
    <property type="component" value="Unassembled WGS sequence"/>
</dbReference>
<keyword evidence="3" id="KW-0963">Cytoplasm</keyword>
<dbReference type="STRING" id="946122.A0A0C2W7F3"/>
<dbReference type="SUPFAM" id="SSF52540">
    <property type="entry name" value="P-loop containing nucleoside triphosphate hydrolases"/>
    <property type="match status" value="1"/>
</dbReference>
<dbReference type="OrthoDB" id="20872at2759"/>
<dbReference type="PANTHER" id="PTHR45783:SF3">
    <property type="entry name" value="KINESIN LIGHT CHAIN"/>
    <property type="match status" value="1"/>
</dbReference>
<evidence type="ECO:0000256" key="7">
    <source>
        <dbReference type="ARBA" id="ARBA00023054"/>
    </source>
</evidence>
<dbReference type="InterPro" id="IPR002151">
    <property type="entry name" value="Kinesin_light"/>
</dbReference>
<sequence>MFQNAQNFTNTGGEINAVGRDYIKIIYNVPNTSSSDQIPPLTPLQSPSDFFTGRDRYLQALKVHFSPKLDSERKKFLLYGMGGIGKTQICLKFIEQYGKKWFSDIFWVDASSEHTIELCLRQIAQKHTVDESTLSAESGLEWISCRSDWLLVFDNADGGYQVVEKFIPPGNGGSILITSRDKGAHLEVTEMGEEEAIVLLLKAAMIDNNSNVAMTAQKLVAALGCIPLAIDQAGAYVQSCSCGLDYYLALFIKHRAKLMSDKEFNGASLYQYSTYGTWDISIAEIRHRAEGESIPQRLEAESALILLNIFAFLHHDNISGEIFEKAALNFMAKRDEVTNSLPQSISLLDSKMLFLKDDGNWDALQFQAGIKLLISFSLIRGNGGMYSIHPLIQTWSRDRIPEGNILNCCKKSRSLLACSVKLDYEEDNYRFCTLLAPHIKRNDEYAAQWISDEQYCDDQNEIFGFVFDRVGDWNEAEKLYSASLHAREAWLGRDDLDTIHAMHSLASMYRNQGKWIEAESLEVQVMELRMERLGALHPDTLSAMNNLALTYRDRGKWMEAEILQVKVMELRKEKLGALHLDTLRAMNNLAFTYTYQGKWMEAESLQVKVMELRTEKLGALHPHTLNTMSNLAVTYSDQGKWMEAESLQLKVMEGRTEKLGALHPDTLTAMSNLAVTYRGQGKWMDTESLQVKVMELRKEKLGAFHPHTLTAMSNLAVTYGDQRKWMEAESLQVKVMELRKEKIGALHPDTLIAMNNLALTYSNQGKWMEAESLQVKVMELRMGKLEALHPDTLSAMKSLQVKVIELRKERLGALHPDTLVAMNNLAVTYSDQGKWLEAESLQVKVMELRKEKLGALHPDTLSAMNNLAVTYSNQGKWMESESLQVKVMELRKEKLGALHLDTISAMNNLAITYSDQGKWMEAEILQVKVMELRKEKLGALHPDTLSAMNNLALTYSDQGKWMEAESLQVKVMELRKEELGVLHPDTLSAMGNLAFTYRDQGKQIKAKELLETSINGMQQVLGTDHPTTIYYNQVLTNSTWHAEGKAPKNTIKNALHKVVNQIRSKVKAKRG</sequence>
<dbReference type="HOGENOM" id="CLU_000288_125_8_1"/>
<dbReference type="PRINTS" id="PR00381">
    <property type="entry name" value="KINESINLIGHT"/>
</dbReference>
<evidence type="ECO:0000256" key="9">
    <source>
        <dbReference type="ARBA" id="ARBA00023212"/>
    </source>
</evidence>
<dbReference type="SMART" id="SM00028">
    <property type="entry name" value="TPR"/>
    <property type="match status" value="6"/>
</dbReference>
<evidence type="ECO:0000256" key="6">
    <source>
        <dbReference type="ARBA" id="ARBA00022803"/>
    </source>
</evidence>
<dbReference type="PANTHER" id="PTHR45783">
    <property type="entry name" value="KINESIN LIGHT CHAIN"/>
    <property type="match status" value="1"/>
</dbReference>
<accession>A0A0C2W7F3</accession>
<dbReference type="SUPFAM" id="SSF48452">
    <property type="entry name" value="TPR-like"/>
    <property type="match status" value="5"/>
</dbReference>
<dbReference type="GO" id="GO:0005737">
    <property type="term" value="C:cytoplasm"/>
    <property type="evidence" value="ECO:0007669"/>
    <property type="project" value="TreeGrafter"/>
</dbReference>
<organism evidence="10 11">
    <name type="scientific">Amanita muscaria (strain Koide BX008)</name>
    <dbReference type="NCBI Taxonomy" id="946122"/>
    <lineage>
        <taxon>Eukaryota</taxon>
        <taxon>Fungi</taxon>
        <taxon>Dikarya</taxon>
        <taxon>Basidiomycota</taxon>
        <taxon>Agaricomycotina</taxon>
        <taxon>Agaricomycetes</taxon>
        <taxon>Agaricomycetidae</taxon>
        <taxon>Agaricales</taxon>
        <taxon>Pluteineae</taxon>
        <taxon>Amanitaceae</taxon>
        <taxon>Amanita</taxon>
    </lineage>
</organism>
<evidence type="ECO:0000256" key="1">
    <source>
        <dbReference type="ARBA" id="ARBA00004245"/>
    </source>
</evidence>
<dbReference type="GO" id="GO:0005874">
    <property type="term" value="C:microtubule"/>
    <property type="evidence" value="ECO:0007669"/>
    <property type="project" value="UniProtKB-KW"/>
</dbReference>
<keyword evidence="5" id="KW-0677">Repeat</keyword>
<dbReference type="InParanoid" id="A0A0C2W7F3"/>
<keyword evidence="9" id="KW-0206">Cytoskeleton</keyword>
<evidence type="ECO:0000256" key="2">
    <source>
        <dbReference type="ARBA" id="ARBA00009622"/>
    </source>
</evidence>
<comment type="similarity">
    <text evidence="2">Belongs to the kinesin light chain family.</text>
</comment>
<evidence type="ECO:0000313" key="10">
    <source>
        <dbReference type="EMBL" id="KIL57057.1"/>
    </source>
</evidence>
<keyword evidence="11" id="KW-1185">Reference proteome</keyword>
<comment type="subcellular location">
    <subcellularLocation>
        <location evidence="1">Cytoplasm</location>
        <location evidence="1">Cytoskeleton</location>
    </subcellularLocation>
</comment>
<dbReference type="Gene3D" id="1.25.40.10">
    <property type="entry name" value="Tetratricopeptide repeat domain"/>
    <property type="match status" value="4"/>
</dbReference>
<keyword evidence="7" id="KW-0175">Coiled coil</keyword>
<dbReference type="EMBL" id="KN818384">
    <property type="protein sequence ID" value="KIL57057.1"/>
    <property type="molecule type" value="Genomic_DNA"/>
</dbReference>
<evidence type="ECO:0008006" key="12">
    <source>
        <dbReference type="Google" id="ProtNLM"/>
    </source>
</evidence>
<evidence type="ECO:0000256" key="8">
    <source>
        <dbReference type="ARBA" id="ARBA00023175"/>
    </source>
</evidence>
<evidence type="ECO:0000256" key="3">
    <source>
        <dbReference type="ARBA" id="ARBA00022490"/>
    </source>
</evidence>
<keyword evidence="6" id="KW-0802">TPR repeat</keyword>